<reference evidence="1" key="2">
    <citation type="journal article" date="2023" name="IMA Fungus">
        <title>Comparative genomic study of the Penicillium genus elucidates a diverse pangenome and 15 lateral gene transfer events.</title>
        <authorList>
            <person name="Petersen C."/>
            <person name="Sorensen T."/>
            <person name="Nielsen M.R."/>
            <person name="Sondergaard T.E."/>
            <person name="Sorensen J.L."/>
            <person name="Fitzpatrick D.A."/>
            <person name="Frisvad J.C."/>
            <person name="Nielsen K.L."/>
        </authorList>
    </citation>
    <scope>NUCLEOTIDE SEQUENCE</scope>
    <source>
        <strain evidence="1">IBT 3081</strain>
    </source>
</reference>
<gene>
    <name evidence="1" type="ORF">N7517_007746</name>
</gene>
<organism evidence="1 2">
    <name type="scientific">Penicillium concentricum</name>
    <dbReference type="NCBI Taxonomy" id="293559"/>
    <lineage>
        <taxon>Eukaryota</taxon>
        <taxon>Fungi</taxon>
        <taxon>Dikarya</taxon>
        <taxon>Ascomycota</taxon>
        <taxon>Pezizomycotina</taxon>
        <taxon>Eurotiomycetes</taxon>
        <taxon>Eurotiomycetidae</taxon>
        <taxon>Eurotiales</taxon>
        <taxon>Aspergillaceae</taxon>
        <taxon>Penicillium</taxon>
    </lineage>
</organism>
<sequence length="109" mass="12102">MYGGKRSCGDAESGMLAESKDLWIAIVWYAVHALLLKAHTADERKEAAGPFTEYISVELSIIDALTLEDGPLVLIIYGCWTSIGFRNQNERVILGVESGKELRDDLVTW</sequence>
<proteinExistence type="predicted"/>
<dbReference type="Proteomes" id="UP001147752">
    <property type="component" value="Unassembled WGS sequence"/>
</dbReference>
<dbReference type="EMBL" id="JAPZBT010000002">
    <property type="protein sequence ID" value="KAJ5375740.1"/>
    <property type="molecule type" value="Genomic_DNA"/>
</dbReference>
<comment type="caution">
    <text evidence="1">The sequence shown here is derived from an EMBL/GenBank/DDBJ whole genome shotgun (WGS) entry which is preliminary data.</text>
</comment>
<dbReference type="RefSeq" id="XP_056581726.1">
    <property type="nucleotide sequence ID" value="XM_056725476.1"/>
</dbReference>
<protein>
    <submittedName>
        <fullName evidence="1">Uncharacterized protein</fullName>
    </submittedName>
</protein>
<name>A0A9W9SCA3_9EURO</name>
<keyword evidence="2" id="KW-1185">Reference proteome</keyword>
<accession>A0A9W9SCA3</accession>
<evidence type="ECO:0000313" key="2">
    <source>
        <dbReference type="Proteomes" id="UP001147752"/>
    </source>
</evidence>
<dbReference type="AlphaFoldDB" id="A0A9W9SCA3"/>
<evidence type="ECO:0000313" key="1">
    <source>
        <dbReference type="EMBL" id="KAJ5375740.1"/>
    </source>
</evidence>
<dbReference type="GeneID" id="81464659"/>
<reference evidence="1" key="1">
    <citation type="submission" date="2022-12" db="EMBL/GenBank/DDBJ databases">
        <authorList>
            <person name="Petersen C."/>
        </authorList>
    </citation>
    <scope>NUCLEOTIDE SEQUENCE</scope>
    <source>
        <strain evidence="1">IBT 3081</strain>
    </source>
</reference>